<dbReference type="EMBL" id="MU842824">
    <property type="protein sequence ID" value="KAK2033160.1"/>
    <property type="molecule type" value="Genomic_DNA"/>
</dbReference>
<dbReference type="Proteomes" id="UP001232148">
    <property type="component" value="Unassembled WGS sequence"/>
</dbReference>
<evidence type="ECO:0000313" key="3">
    <source>
        <dbReference type="Proteomes" id="UP001232148"/>
    </source>
</evidence>
<sequence length="180" mass="19369">MGGGSKFDDNDFQSPPSTIQPNASIHAPARITQLPGVFIPSCKNGSVIYPTTTQKNQTPQRRVSIVPPAPSTTLNCSLLSHGDDETMDWVPQASPVFRRPSRCMSVGEIGVDSTSSESIEEIVGEAESAGVSGESNKDPRNTMFMHPRLAANHSGQPTVTLPASRLIHALHTMVPKRRIL</sequence>
<gene>
    <name evidence="2" type="ORF">LX32DRAFT_117466</name>
</gene>
<accession>A0AAD9HQ61</accession>
<comment type="caution">
    <text evidence="2">The sequence shown here is derived from an EMBL/GenBank/DDBJ whole genome shotgun (WGS) entry which is preliminary data.</text>
</comment>
<organism evidence="2 3">
    <name type="scientific">Colletotrichum zoysiae</name>
    <dbReference type="NCBI Taxonomy" id="1216348"/>
    <lineage>
        <taxon>Eukaryota</taxon>
        <taxon>Fungi</taxon>
        <taxon>Dikarya</taxon>
        <taxon>Ascomycota</taxon>
        <taxon>Pezizomycotina</taxon>
        <taxon>Sordariomycetes</taxon>
        <taxon>Hypocreomycetidae</taxon>
        <taxon>Glomerellales</taxon>
        <taxon>Glomerellaceae</taxon>
        <taxon>Colletotrichum</taxon>
        <taxon>Colletotrichum graminicola species complex</taxon>
    </lineage>
</organism>
<reference evidence="2" key="1">
    <citation type="submission" date="2021-06" db="EMBL/GenBank/DDBJ databases">
        <title>Comparative genomics, transcriptomics and evolutionary studies reveal genomic signatures of adaptation to plant cell wall in hemibiotrophic fungi.</title>
        <authorList>
            <consortium name="DOE Joint Genome Institute"/>
            <person name="Baroncelli R."/>
            <person name="Diaz J.F."/>
            <person name="Benocci T."/>
            <person name="Peng M."/>
            <person name="Battaglia E."/>
            <person name="Haridas S."/>
            <person name="Andreopoulos W."/>
            <person name="Labutti K."/>
            <person name="Pangilinan J."/>
            <person name="Floch G.L."/>
            <person name="Makela M.R."/>
            <person name="Henrissat B."/>
            <person name="Grigoriev I.V."/>
            <person name="Crouch J.A."/>
            <person name="De Vries R.P."/>
            <person name="Sukno S.A."/>
            <person name="Thon M.R."/>
        </authorList>
    </citation>
    <scope>NUCLEOTIDE SEQUENCE</scope>
    <source>
        <strain evidence="2">MAFF235873</strain>
    </source>
</reference>
<protein>
    <submittedName>
        <fullName evidence="2">Uncharacterized protein</fullName>
    </submittedName>
</protein>
<keyword evidence="3" id="KW-1185">Reference proteome</keyword>
<evidence type="ECO:0000313" key="2">
    <source>
        <dbReference type="EMBL" id="KAK2033160.1"/>
    </source>
</evidence>
<dbReference type="AlphaFoldDB" id="A0AAD9HQ61"/>
<feature type="compositionally biased region" description="Polar residues" evidence="1">
    <location>
        <begin position="12"/>
        <end position="23"/>
    </location>
</feature>
<evidence type="ECO:0000256" key="1">
    <source>
        <dbReference type="SAM" id="MobiDB-lite"/>
    </source>
</evidence>
<proteinExistence type="predicted"/>
<name>A0AAD9HQ61_9PEZI</name>
<feature type="region of interest" description="Disordered" evidence="1">
    <location>
        <begin position="1"/>
        <end position="24"/>
    </location>
</feature>